<reference evidence="2 3" key="1">
    <citation type="submission" date="2019-02" db="EMBL/GenBank/DDBJ databases">
        <title>Sequencing the genomes of 1000 actinobacteria strains.</title>
        <authorList>
            <person name="Klenk H.-P."/>
        </authorList>
    </citation>
    <scope>NUCLEOTIDE SEQUENCE [LARGE SCALE GENOMIC DNA]</scope>
    <source>
        <strain evidence="2 3">DSM 45888</strain>
    </source>
</reference>
<evidence type="ECO:0000313" key="3">
    <source>
        <dbReference type="Proteomes" id="UP000293781"/>
    </source>
</evidence>
<organism evidence="2 3">
    <name type="scientific">Micromonospora violae</name>
    <dbReference type="NCBI Taxonomy" id="1278207"/>
    <lineage>
        <taxon>Bacteria</taxon>
        <taxon>Bacillati</taxon>
        <taxon>Actinomycetota</taxon>
        <taxon>Actinomycetes</taxon>
        <taxon>Micromonosporales</taxon>
        <taxon>Micromonosporaceae</taxon>
        <taxon>Micromonospora</taxon>
    </lineage>
</organism>
<dbReference type="AlphaFoldDB" id="A0A4V2FNZ7"/>
<feature type="signal peptide" evidence="1">
    <location>
        <begin position="1"/>
        <end position="36"/>
    </location>
</feature>
<keyword evidence="1" id="KW-0732">Signal</keyword>
<protein>
    <recommendedName>
        <fullName evidence="4">DUF2690 domain-containing protein</fullName>
    </recommendedName>
</protein>
<accession>A0A4V2FNZ7</accession>
<gene>
    <name evidence="2" type="ORF">EV382_2518</name>
</gene>
<keyword evidence="3" id="KW-1185">Reference proteome</keyword>
<proteinExistence type="predicted"/>
<name>A0A4V2FNZ7_9ACTN</name>
<evidence type="ECO:0000313" key="2">
    <source>
        <dbReference type="EMBL" id="RZT79320.1"/>
    </source>
</evidence>
<sequence>MLRRSPTDPRGRITFRTALIGSIAALVLLTPTTAHAANGGDPAVGNPSCDTQSVTPHNTTLLYDPANGAYMGKVYLNYSSGCKTEWTIVKTATGYRGDPSIWLQSGGSNLTVTPTSGLRTRWSYQLASMQYQVGCGGTQMYRDNGSWVGWYPIGCYSKGIGGRTAT</sequence>
<evidence type="ECO:0000256" key="1">
    <source>
        <dbReference type="SAM" id="SignalP"/>
    </source>
</evidence>
<feature type="chain" id="PRO_5020532700" description="DUF2690 domain-containing protein" evidence="1">
    <location>
        <begin position="37"/>
        <end position="166"/>
    </location>
</feature>
<comment type="caution">
    <text evidence="2">The sequence shown here is derived from an EMBL/GenBank/DDBJ whole genome shotgun (WGS) entry which is preliminary data.</text>
</comment>
<dbReference type="EMBL" id="SHKK01000001">
    <property type="protein sequence ID" value="RZT79320.1"/>
    <property type="molecule type" value="Genomic_DNA"/>
</dbReference>
<dbReference type="Proteomes" id="UP000293781">
    <property type="component" value="Unassembled WGS sequence"/>
</dbReference>
<evidence type="ECO:0008006" key="4">
    <source>
        <dbReference type="Google" id="ProtNLM"/>
    </source>
</evidence>